<sequence>MSESTTAERYLRFGRIAAQGSSPTYTARCEEIAKNPDFLALLDALPEPKRQPNLLFGAVRFLDGPVDESFLSWTTAHWAGVTAVMLARSTQTNEAGRCATLMPLLARLPQPLALIEVGASAGLCLFPDKYRYAYDGQPSFGPDSPVVLPCRANAVIPRQMPQIAWRAGIDLNPVDLADPEQRRWLEALVWPEQGDRLARLRAAMEIVRADPPRIVRGDLNDTVEDLVAQAPEDATTVVFHSAVLAYLTAADRRRFAGTMRRLPVRWISNEAPAVADGKRLELLLDGEPVARTGSHGELLEWI</sequence>
<reference evidence="1 2" key="1">
    <citation type="submission" date="2024-10" db="EMBL/GenBank/DDBJ databases">
        <title>The Natural Products Discovery Center: Release of the First 8490 Sequenced Strains for Exploring Actinobacteria Biosynthetic Diversity.</title>
        <authorList>
            <person name="Kalkreuter E."/>
            <person name="Kautsar S.A."/>
            <person name="Yang D."/>
            <person name="Bader C.D."/>
            <person name="Teijaro C.N."/>
            <person name="Fluegel L."/>
            <person name="Davis C.M."/>
            <person name="Simpson J.R."/>
            <person name="Lauterbach L."/>
            <person name="Steele A.D."/>
            <person name="Gui C."/>
            <person name="Meng S."/>
            <person name="Li G."/>
            <person name="Viehrig K."/>
            <person name="Ye F."/>
            <person name="Su P."/>
            <person name="Kiefer A.F."/>
            <person name="Nichols A."/>
            <person name="Cepeda A.J."/>
            <person name="Yan W."/>
            <person name="Fan B."/>
            <person name="Jiang Y."/>
            <person name="Adhikari A."/>
            <person name="Zheng C.-J."/>
            <person name="Schuster L."/>
            <person name="Cowan T.M."/>
            <person name="Smanski M.J."/>
            <person name="Chevrette M.G."/>
            <person name="De Carvalho L.P.S."/>
            <person name="Shen B."/>
        </authorList>
    </citation>
    <scope>NUCLEOTIDE SEQUENCE [LARGE SCALE GENOMIC DNA]</scope>
    <source>
        <strain evidence="1 2">NPDC050545</strain>
    </source>
</reference>
<evidence type="ECO:0000313" key="1">
    <source>
        <dbReference type="EMBL" id="MFI6498900.1"/>
    </source>
</evidence>
<accession>A0ABW7YSK0</accession>
<comment type="caution">
    <text evidence="1">The sequence shown here is derived from an EMBL/GenBank/DDBJ whole genome shotgun (WGS) entry which is preliminary data.</text>
</comment>
<protein>
    <submittedName>
        <fullName evidence="1">DUF2332 domain-containing protein</fullName>
    </submittedName>
</protein>
<evidence type="ECO:0000313" key="2">
    <source>
        <dbReference type="Proteomes" id="UP001612741"/>
    </source>
</evidence>
<dbReference type="Proteomes" id="UP001612741">
    <property type="component" value="Unassembled WGS sequence"/>
</dbReference>
<dbReference type="InterPro" id="IPR011200">
    <property type="entry name" value="UCP012608"/>
</dbReference>
<dbReference type="EMBL" id="JBITGY010000004">
    <property type="protein sequence ID" value="MFI6498900.1"/>
    <property type="molecule type" value="Genomic_DNA"/>
</dbReference>
<proteinExistence type="predicted"/>
<name>A0ABW7YSK0_9ACTN</name>
<dbReference type="RefSeq" id="WP_397082133.1">
    <property type="nucleotide sequence ID" value="NZ_JBITGY010000004.1"/>
</dbReference>
<organism evidence="1 2">
    <name type="scientific">Nonomuraea typhae</name>
    <dbReference type="NCBI Taxonomy" id="2603600"/>
    <lineage>
        <taxon>Bacteria</taxon>
        <taxon>Bacillati</taxon>
        <taxon>Actinomycetota</taxon>
        <taxon>Actinomycetes</taxon>
        <taxon>Streptosporangiales</taxon>
        <taxon>Streptosporangiaceae</taxon>
        <taxon>Nonomuraea</taxon>
    </lineage>
</organism>
<dbReference type="Pfam" id="PF10094">
    <property type="entry name" value="DUF2332"/>
    <property type="match status" value="1"/>
</dbReference>
<gene>
    <name evidence="1" type="ORF">ACIBG2_16035</name>
</gene>
<keyword evidence="2" id="KW-1185">Reference proteome</keyword>